<dbReference type="Proteomes" id="UP000184233">
    <property type="component" value="Unassembled WGS sequence"/>
</dbReference>
<gene>
    <name evidence="1" type="ORF">BGO89_12285</name>
</gene>
<dbReference type="AlphaFoldDB" id="A0A1M3KXZ6"/>
<reference evidence="1 2" key="1">
    <citation type="submission" date="2016-09" db="EMBL/GenBank/DDBJ databases">
        <title>Genome-resolved meta-omics ties microbial dynamics to process performance in biotechnology for thiocyanate degradation.</title>
        <authorList>
            <person name="Kantor R.S."/>
            <person name="Huddy R.J."/>
            <person name="Iyer R."/>
            <person name="Thomas B.C."/>
            <person name="Brown C.T."/>
            <person name="Anantharaman K."/>
            <person name="Tringe S."/>
            <person name="Hettich R.L."/>
            <person name="Harrison S.T."/>
            <person name="Banfield J.F."/>
        </authorList>
    </citation>
    <scope>NUCLEOTIDE SEQUENCE [LARGE SCALE GENOMIC DNA]</scope>
    <source>
        <strain evidence="1">59-99</strain>
    </source>
</reference>
<dbReference type="STRING" id="1895771.BGO89_12285"/>
<evidence type="ECO:0008006" key="3">
    <source>
        <dbReference type="Google" id="ProtNLM"/>
    </source>
</evidence>
<organism evidence="1 2">
    <name type="scientific">Candidatus Kapaibacterium thiocyanatum</name>
    <dbReference type="NCBI Taxonomy" id="1895771"/>
    <lineage>
        <taxon>Bacteria</taxon>
        <taxon>Pseudomonadati</taxon>
        <taxon>Candidatus Kapaibacteriota</taxon>
        <taxon>Candidatus Kapaibacteriia</taxon>
        <taxon>Candidatus Kapaibacteriales</taxon>
        <taxon>Candidatus Kapaibacteriaceae</taxon>
        <taxon>Candidatus Kapaibacterium</taxon>
    </lineage>
</organism>
<name>A0A1M3KXZ6_9BACT</name>
<comment type="caution">
    <text evidence="1">The sequence shown here is derived from an EMBL/GenBank/DDBJ whole genome shotgun (WGS) entry which is preliminary data.</text>
</comment>
<dbReference type="EMBL" id="MKVH01000024">
    <property type="protein sequence ID" value="OJX57260.1"/>
    <property type="molecule type" value="Genomic_DNA"/>
</dbReference>
<sequence>MNRRALFTGFVPMSRDRSPMDIGPETGLIVAAGLEPHSTPLTREDVYHLLRRIGFGPTYQQATAYVGRNAADVVEELLGSDDEADLPSPGNWIDAVTENPEGADLQTRFAIEGQWNANMAQLGNWWLKAMAADVKAVEKLTAFWNDHFATEFSFDQGESYTIPQILYRKYLTLRKDRLGDFRRMCLDVTLDDAMVWYLGSHFNEVGRPNENYARELMELFTTGIGWYTEGDVKEAARVLTGWKSQRYNDEPAPNGQYKTWFNAARHDVGAKQFMGQTIPARTVDNNTEFQVKNEEVYRLIEILFQQRPEAVGRFIADKLYRFYVYSSPTDVDATVLNQLAQVFIANDFRIKPLLKTLFSSAHFFDLALRGAQIKTPVEYVASFMHALGTDAGNPQSWVARMDQAMMDPPTVAGWPGYRSWISTNTYPVRRQFVSAVVGQMSDTDLMSFITGIADHTDAKKFVREVVGLLLPMPVSEERHTFYLSALLQNTPDYEWPQVLQDPSAAAARVRGLLTTLSKAPDFQLC</sequence>
<evidence type="ECO:0000313" key="2">
    <source>
        <dbReference type="Proteomes" id="UP000184233"/>
    </source>
</evidence>
<dbReference type="Pfam" id="PF08811">
    <property type="entry name" value="DUF1800"/>
    <property type="match status" value="1"/>
</dbReference>
<dbReference type="InterPro" id="IPR014917">
    <property type="entry name" value="DUF1800"/>
</dbReference>
<protein>
    <recommendedName>
        <fullName evidence="3">DUF1800 domain-containing protein</fullName>
    </recommendedName>
</protein>
<evidence type="ECO:0000313" key="1">
    <source>
        <dbReference type="EMBL" id="OJX57260.1"/>
    </source>
</evidence>
<proteinExistence type="predicted"/>
<accession>A0A1M3KXZ6</accession>